<feature type="domain" description="Sulfotransferase" evidence="3">
    <location>
        <begin position="27"/>
        <end position="221"/>
    </location>
</feature>
<dbReference type="AlphaFoldDB" id="A0A1I6A2A4"/>
<reference evidence="5" key="1">
    <citation type="submission" date="2016-10" db="EMBL/GenBank/DDBJ databases">
        <authorList>
            <person name="Varghese N."/>
            <person name="Submissions S."/>
        </authorList>
    </citation>
    <scope>NUCLEOTIDE SEQUENCE [LARGE SCALE GENOMIC DNA]</scope>
    <source>
        <strain evidence="5">JCM 10271</strain>
    </source>
</reference>
<evidence type="ECO:0000313" key="4">
    <source>
        <dbReference type="EMBL" id="SFQ62861.1"/>
    </source>
</evidence>
<dbReference type="GO" id="GO:0008146">
    <property type="term" value="F:sulfotransferase activity"/>
    <property type="evidence" value="ECO:0007669"/>
    <property type="project" value="InterPro"/>
</dbReference>
<dbReference type="InterPro" id="IPR037359">
    <property type="entry name" value="NST/OST"/>
</dbReference>
<dbReference type="Gene3D" id="3.40.50.300">
    <property type="entry name" value="P-loop containing nucleotide triphosphate hydrolases"/>
    <property type="match status" value="1"/>
</dbReference>
<keyword evidence="2" id="KW-0325">Glycoprotein</keyword>
<organism evidence="4 5">
    <name type="scientific">Roseivivax halotolerans</name>
    <dbReference type="NCBI Taxonomy" id="93684"/>
    <lineage>
        <taxon>Bacteria</taxon>
        <taxon>Pseudomonadati</taxon>
        <taxon>Pseudomonadota</taxon>
        <taxon>Alphaproteobacteria</taxon>
        <taxon>Rhodobacterales</taxon>
        <taxon>Roseobacteraceae</taxon>
        <taxon>Roseivivax</taxon>
    </lineage>
</organism>
<dbReference type="EMBL" id="FOXV01000014">
    <property type="protein sequence ID" value="SFQ62861.1"/>
    <property type="molecule type" value="Genomic_DNA"/>
</dbReference>
<evidence type="ECO:0000259" key="3">
    <source>
        <dbReference type="Pfam" id="PF00685"/>
    </source>
</evidence>
<dbReference type="InterPro" id="IPR027417">
    <property type="entry name" value="P-loop_NTPase"/>
</dbReference>
<name>A0A1I6A2A4_9RHOB</name>
<gene>
    <name evidence="4" type="ORF">SAMN05421853_11454</name>
</gene>
<keyword evidence="1 4" id="KW-0808">Transferase</keyword>
<dbReference type="SUPFAM" id="SSF52540">
    <property type="entry name" value="P-loop containing nucleoside triphosphate hydrolases"/>
    <property type="match status" value="1"/>
</dbReference>
<sequence length="317" mass="35896">MTVNDTSTARQSESATLVPGGSPAPNLYILGAPKCGTTALAQWLGEHRMIHAPTVKEPHHFSSEYCLTPDRDAYGRNYRNWSDETWAIDASVWQLYSPNAVPNILRERADARFVVMLRNPMQMIPSMHRQQIYNGNELEPDLRKALALSDSRRAGEGARVLPGYPPDHLAYYHSCALGWQIARFMATVDERQRHIILYDDFAASPDRVLRQVYDFIGLEPTMPSGFERVNAAKVRRLPELDRFVKSVGQWKHRQGISVRFGFLSWLRKVNRAEKAVDPLDFDIRASIRARLADDVTQLGDCLGRDLSHWLDAPGGPT</sequence>
<dbReference type="PANTHER" id="PTHR10605:SF56">
    <property type="entry name" value="BIFUNCTIONAL HEPARAN SULFATE N-DEACETYLASE_N-SULFOTRANSFERASE"/>
    <property type="match status" value="1"/>
</dbReference>
<dbReference type="Pfam" id="PF00685">
    <property type="entry name" value="Sulfotransfer_1"/>
    <property type="match status" value="1"/>
</dbReference>
<dbReference type="RefSeq" id="WP_093014732.1">
    <property type="nucleotide sequence ID" value="NZ_FOXV01000014.1"/>
</dbReference>
<evidence type="ECO:0000256" key="1">
    <source>
        <dbReference type="ARBA" id="ARBA00022679"/>
    </source>
</evidence>
<dbReference type="InterPro" id="IPR000863">
    <property type="entry name" value="Sulfotransferase_dom"/>
</dbReference>
<dbReference type="STRING" id="93684.SAMN05421853_11454"/>
<evidence type="ECO:0000256" key="2">
    <source>
        <dbReference type="ARBA" id="ARBA00023180"/>
    </source>
</evidence>
<keyword evidence="5" id="KW-1185">Reference proteome</keyword>
<proteinExistence type="predicted"/>
<protein>
    <submittedName>
        <fullName evidence="4">Sulfotransferase domain-containing protein</fullName>
    </submittedName>
</protein>
<accession>A0A1I6A2A4</accession>
<evidence type="ECO:0000313" key="5">
    <source>
        <dbReference type="Proteomes" id="UP000243106"/>
    </source>
</evidence>
<dbReference type="Proteomes" id="UP000243106">
    <property type="component" value="Unassembled WGS sequence"/>
</dbReference>
<dbReference type="PANTHER" id="PTHR10605">
    <property type="entry name" value="HEPARAN SULFATE SULFOTRANSFERASE"/>
    <property type="match status" value="1"/>
</dbReference>